<dbReference type="EMBL" id="HE804045">
    <property type="protein sequence ID" value="CCH31401.1"/>
    <property type="molecule type" value="Genomic_DNA"/>
</dbReference>
<comment type="similarity">
    <text evidence="1 5">Belongs to the peptidase S8 family.</text>
</comment>
<evidence type="ECO:0000259" key="7">
    <source>
        <dbReference type="Pfam" id="PF00082"/>
    </source>
</evidence>
<evidence type="ECO:0000256" key="2">
    <source>
        <dbReference type="ARBA" id="ARBA00022670"/>
    </source>
</evidence>
<dbReference type="CDD" id="cd00306">
    <property type="entry name" value="Peptidases_S8_S53"/>
    <property type="match status" value="1"/>
</dbReference>
<dbReference type="InterPro" id="IPR036852">
    <property type="entry name" value="Peptidase_S8/S53_dom_sf"/>
</dbReference>
<feature type="domain" description="Peptidase S8/S53" evidence="7">
    <location>
        <begin position="135"/>
        <end position="359"/>
    </location>
</feature>
<dbReference type="eggNOG" id="COG1404">
    <property type="taxonomic scope" value="Bacteria"/>
</dbReference>
<evidence type="ECO:0000313" key="8">
    <source>
        <dbReference type="EMBL" id="CCH31401.1"/>
    </source>
</evidence>
<feature type="active site" description="Charge relay system" evidence="5">
    <location>
        <position position="180"/>
    </location>
</feature>
<dbReference type="AlphaFoldDB" id="K0JZ45"/>
<name>K0JZ45_SACES</name>
<evidence type="ECO:0000256" key="1">
    <source>
        <dbReference type="ARBA" id="ARBA00011073"/>
    </source>
</evidence>
<gene>
    <name evidence="8" type="ordered locus">BN6_41140</name>
</gene>
<dbReference type="GO" id="GO:0006508">
    <property type="term" value="P:proteolysis"/>
    <property type="evidence" value="ECO:0007669"/>
    <property type="project" value="UniProtKB-KW"/>
</dbReference>
<dbReference type="HOGENOM" id="CLU_656903_0_0_11"/>
<reference evidence="8 9" key="1">
    <citation type="journal article" date="2012" name="BMC Genomics">
        <title>Complete genome sequence of Saccharothrix espanaensis DSM 44229T and comparison to the other completely sequenced Pseudonocardiaceae.</title>
        <authorList>
            <person name="Strobel T."/>
            <person name="Al-Dilaimi A."/>
            <person name="Blom J."/>
            <person name="Gessner A."/>
            <person name="Kalinowski J."/>
            <person name="Luzhetska M."/>
            <person name="Puhler A."/>
            <person name="Szczepanowski R."/>
            <person name="Bechthold A."/>
            <person name="Ruckert C."/>
        </authorList>
    </citation>
    <scope>NUCLEOTIDE SEQUENCE [LARGE SCALE GENOMIC DNA]</scope>
    <source>
        <strain evidence="9">ATCC 51144 / DSM 44229 / JCM 9112 / NBRC 15066 / NRRL 15764</strain>
    </source>
</reference>
<feature type="region of interest" description="Disordered" evidence="6">
    <location>
        <begin position="113"/>
        <end position="137"/>
    </location>
</feature>
<evidence type="ECO:0000256" key="3">
    <source>
        <dbReference type="ARBA" id="ARBA00022801"/>
    </source>
</evidence>
<dbReference type="InterPro" id="IPR050131">
    <property type="entry name" value="Peptidase_S8_subtilisin-like"/>
</dbReference>
<proteinExistence type="inferred from homology"/>
<dbReference type="STRING" id="1179773.BN6_41140"/>
<dbReference type="KEGG" id="sesp:BN6_41140"/>
<dbReference type="Gene3D" id="3.40.50.200">
    <property type="entry name" value="Peptidase S8/S53 domain"/>
    <property type="match status" value="1"/>
</dbReference>
<sequence length="386" mass="41270">MDDLRPDIPLATVPDELIVDLREIDLVEAALTALHLDSLRVAELAVFDLARLRLWHRSQQAGGEPVPVTDVDPLLAELRRLFAAECGGWNPVLGKNRFVSSQFGAYPQTQSMAGEFEPEPADRPDPVPEARPDGGAGVRVGVLDTRLYRHPDLAGHYETPDAGTGFDQHDADPIPWEDGHAAFVTGLIAAHAPKAEIVVRDVLDSDGRATAWDTVAAMARFRKDGIHILNLALGCRAHHGPPLVVQRAIERLTPDMLIVAAAGNHGQVDGLWHDITRRSATWPAALPGVVAVGGRTADDALAPYSPLLPWVTCTAPGNAVSTYLDGRVRRRHDLADFHGYASWKGTSIATSVVSGMVAARTRPGEVSAAQALAALLAEATVVRPAG</sequence>
<evidence type="ECO:0000313" key="9">
    <source>
        <dbReference type="Proteomes" id="UP000006281"/>
    </source>
</evidence>
<dbReference type="OrthoDB" id="5177045at2"/>
<dbReference type="InterPro" id="IPR000209">
    <property type="entry name" value="Peptidase_S8/S53_dom"/>
</dbReference>
<keyword evidence="3 5" id="KW-0378">Hydrolase</keyword>
<dbReference type="Proteomes" id="UP000006281">
    <property type="component" value="Chromosome"/>
</dbReference>
<dbReference type="PANTHER" id="PTHR43806:SF11">
    <property type="entry name" value="CEREVISIN-RELATED"/>
    <property type="match status" value="1"/>
</dbReference>
<feature type="active site" description="Charge relay system" evidence="5">
    <location>
        <position position="347"/>
    </location>
</feature>
<evidence type="ECO:0000256" key="6">
    <source>
        <dbReference type="SAM" id="MobiDB-lite"/>
    </source>
</evidence>
<dbReference type="GO" id="GO:0004252">
    <property type="term" value="F:serine-type endopeptidase activity"/>
    <property type="evidence" value="ECO:0007669"/>
    <property type="project" value="UniProtKB-UniRule"/>
</dbReference>
<dbReference type="PROSITE" id="PS51892">
    <property type="entry name" value="SUBTILASE"/>
    <property type="match status" value="1"/>
</dbReference>
<evidence type="ECO:0000256" key="5">
    <source>
        <dbReference type="PROSITE-ProRule" id="PRU01240"/>
    </source>
</evidence>
<dbReference type="Pfam" id="PF00082">
    <property type="entry name" value="Peptidase_S8"/>
    <property type="match status" value="1"/>
</dbReference>
<dbReference type="PATRIC" id="fig|1179773.3.peg.4118"/>
<dbReference type="RefSeq" id="WP_015101513.1">
    <property type="nucleotide sequence ID" value="NC_019673.1"/>
</dbReference>
<feature type="active site" description="Charge relay system" evidence="5">
    <location>
        <position position="144"/>
    </location>
</feature>
<keyword evidence="2 5" id="KW-0645">Protease</keyword>
<feature type="compositionally biased region" description="Basic and acidic residues" evidence="6">
    <location>
        <begin position="120"/>
        <end position="132"/>
    </location>
</feature>
<organism evidence="8 9">
    <name type="scientific">Saccharothrix espanaensis (strain ATCC 51144 / DSM 44229 / JCM 9112 / NBRC 15066 / NRRL 15764)</name>
    <dbReference type="NCBI Taxonomy" id="1179773"/>
    <lineage>
        <taxon>Bacteria</taxon>
        <taxon>Bacillati</taxon>
        <taxon>Actinomycetota</taxon>
        <taxon>Actinomycetes</taxon>
        <taxon>Pseudonocardiales</taxon>
        <taxon>Pseudonocardiaceae</taxon>
        <taxon>Saccharothrix</taxon>
    </lineage>
</organism>
<dbReference type="SUPFAM" id="SSF52743">
    <property type="entry name" value="Subtilisin-like"/>
    <property type="match status" value="1"/>
</dbReference>
<evidence type="ECO:0000256" key="4">
    <source>
        <dbReference type="ARBA" id="ARBA00022825"/>
    </source>
</evidence>
<accession>K0JZ45</accession>
<dbReference type="PANTHER" id="PTHR43806">
    <property type="entry name" value="PEPTIDASE S8"/>
    <property type="match status" value="1"/>
</dbReference>
<keyword evidence="4 5" id="KW-0720">Serine protease</keyword>
<keyword evidence="9" id="KW-1185">Reference proteome</keyword>
<protein>
    <recommendedName>
        <fullName evidence="7">Peptidase S8/S53 domain-containing protein</fullName>
    </recommendedName>
</protein>